<name>A0A6N3HZ13_9ENTR</name>
<accession>A0A6N3HZ13</accession>
<evidence type="ECO:0000256" key="2">
    <source>
        <dbReference type="ARBA" id="ARBA00006671"/>
    </source>
</evidence>
<dbReference type="SUPFAM" id="SSF49401">
    <property type="entry name" value="Bacterial adhesins"/>
    <property type="match status" value="1"/>
</dbReference>
<evidence type="ECO:0000256" key="4">
    <source>
        <dbReference type="ARBA" id="ARBA00023263"/>
    </source>
</evidence>
<feature type="domain" description="Fimbrial-type adhesion" evidence="6">
    <location>
        <begin position="252"/>
        <end position="409"/>
    </location>
</feature>
<evidence type="ECO:0000256" key="1">
    <source>
        <dbReference type="ARBA" id="ARBA00004561"/>
    </source>
</evidence>
<comment type="similarity">
    <text evidence="2">Belongs to the fimbrial protein family.</text>
</comment>
<reference evidence="7" key="1">
    <citation type="submission" date="2019-11" db="EMBL/GenBank/DDBJ databases">
        <authorList>
            <person name="Feng L."/>
        </authorList>
    </citation>
    <scope>NUCLEOTIDE SEQUENCE</scope>
    <source>
        <strain evidence="7">EMassiliensisLFYP7</strain>
    </source>
</reference>
<dbReference type="AlphaFoldDB" id="A0A6N3HZ13"/>
<evidence type="ECO:0000256" key="3">
    <source>
        <dbReference type="ARBA" id="ARBA00022729"/>
    </source>
</evidence>
<keyword evidence="4" id="KW-0281">Fimbrium</keyword>
<evidence type="ECO:0000256" key="5">
    <source>
        <dbReference type="SAM" id="SignalP"/>
    </source>
</evidence>
<sequence>MFEIKKVFSTSIITAVAGLAGVQAYAATYSGAVYWNTPPYPQAATCSATIPDEKPLAIARTLVVGNDVPDGTEVFSWGYGEWSSDVTLSCVSTGAAGSSTAISGFSPETRFTVYTSVDTKGGIPFNNPGLRLKVWIKNKNSSTPCTGSGCVTTDNNYSVYGTGNLFLFAGAGEEIPMSKYGGGNYVSQIIAAPFAANHYRYYPTFTGQYSIRASLVKVGTVSYGPLTIQGNYPVIQYPGGSSNSLFQGSGITIAPPSCRLRTTDYTISMGRWAADTLSHKGTPAYGTPVPVNLSLECSGKTEHVRFRFEDTGTSLSTNKNISLYDWAGGNKIDGLEIEMLYNGTKVNVDNTTITDTGSHGSFVSFDSIFGSASTAAFQARYVQNGPVRRHGSNYTGPVTGKVNIYVTYD</sequence>
<dbReference type="InterPro" id="IPR036937">
    <property type="entry name" value="Adhesion_dom_fimbrial_sf"/>
</dbReference>
<evidence type="ECO:0000313" key="7">
    <source>
        <dbReference type="EMBL" id="VYU81370.1"/>
    </source>
</evidence>
<dbReference type="Gene3D" id="2.60.40.1090">
    <property type="entry name" value="Fimbrial-type adhesion domain"/>
    <property type="match status" value="1"/>
</dbReference>
<dbReference type="InterPro" id="IPR050263">
    <property type="entry name" value="Bact_Fimbrial_Adh_Pro"/>
</dbReference>
<keyword evidence="3 5" id="KW-0732">Signal</keyword>
<dbReference type="GO" id="GO:0043709">
    <property type="term" value="P:cell adhesion involved in single-species biofilm formation"/>
    <property type="evidence" value="ECO:0007669"/>
    <property type="project" value="TreeGrafter"/>
</dbReference>
<dbReference type="RefSeq" id="WP_156567751.1">
    <property type="nucleotide sequence ID" value="NZ_CACRTZ010000041.1"/>
</dbReference>
<dbReference type="PANTHER" id="PTHR33420:SF3">
    <property type="entry name" value="FIMBRIAL SUBUNIT ELFA"/>
    <property type="match status" value="1"/>
</dbReference>
<feature type="chain" id="PRO_5026784948" description="Fimbrial-type adhesion domain-containing protein" evidence="5">
    <location>
        <begin position="27"/>
        <end position="409"/>
    </location>
</feature>
<dbReference type="InterPro" id="IPR008966">
    <property type="entry name" value="Adhesion_dom_sf"/>
</dbReference>
<organism evidence="7">
    <name type="scientific">Phytobacter massiliensis</name>
    <dbReference type="NCBI Taxonomy" id="1485952"/>
    <lineage>
        <taxon>Bacteria</taxon>
        <taxon>Pseudomonadati</taxon>
        <taxon>Pseudomonadota</taxon>
        <taxon>Gammaproteobacteria</taxon>
        <taxon>Enterobacterales</taxon>
        <taxon>Enterobacteriaceae</taxon>
        <taxon>Phytobacter</taxon>
    </lineage>
</organism>
<proteinExistence type="inferred from homology"/>
<dbReference type="EMBL" id="CACRTZ010000041">
    <property type="protein sequence ID" value="VYU81370.1"/>
    <property type="molecule type" value="Genomic_DNA"/>
</dbReference>
<dbReference type="GO" id="GO:0009289">
    <property type="term" value="C:pilus"/>
    <property type="evidence" value="ECO:0007669"/>
    <property type="project" value="UniProtKB-SubCell"/>
</dbReference>
<protein>
    <recommendedName>
        <fullName evidence="6">Fimbrial-type adhesion domain-containing protein</fullName>
    </recommendedName>
</protein>
<dbReference type="InterPro" id="IPR000259">
    <property type="entry name" value="Adhesion_dom_fimbrial"/>
</dbReference>
<dbReference type="Pfam" id="PF00419">
    <property type="entry name" value="Fimbrial"/>
    <property type="match status" value="1"/>
</dbReference>
<gene>
    <name evidence="7" type="ORF">EMLFYP7_00299</name>
</gene>
<comment type="subcellular location">
    <subcellularLocation>
        <location evidence="1">Fimbrium</location>
    </subcellularLocation>
</comment>
<feature type="signal peptide" evidence="5">
    <location>
        <begin position="1"/>
        <end position="26"/>
    </location>
</feature>
<dbReference type="PANTHER" id="PTHR33420">
    <property type="entry name" value="FIMBRIAL SUBUNIT ELFA-RELATED"/>
    <property type="match status" value="1"/>
</dbReference>
<evidence type="ECO:0000259" key="6">
    <source>
        <dbReference type="Pfam" id="PF00419"/>
    </source>
</evidence>